<evidence type="ECO:0000313" key="4">
    <source>
        <dbReference type="Proteomes" id="UP001212042"/>
    </source>
</evidence>
<keyword evidence="4" id="KW-1185">Reference proteome</keyword>
<evidence type="ECO:0000256" key="2">
    <source>
        <dbReference type="SAM" id="MobiDB-lite"/>
    </source>
</evidence>
<feature type="coiled-coil region" evidence="1">
    <location>
        <begin position="184"/>
        <end position="211"/>
    </location>
</feature>
<accession>A0ABT4XB10</accession>
<name>A0ABT4XB10_9PSED</name>
<keyword evidence="1" id="KW-0175">Coiled coil</keyword>
<feature type="region of interest" description="Disordered" evidence="2">
    <location>
        <begin position="330"/>
        <end position="375"/>
    </location>
</feature>
<protein>
    <submittedName>
        <fullName evidence="3">Uncharacterized protein</fullName>
    </submittedName>
</protein>
<sequence>MALERRGSINNIGNGIGGGLSMGEDGDSQLALGRFERANQERAKMIASQREAEGGGRLTVIRDSSRAPSIAELQNGRMDERTAQADALRNRSAIDQQRLGLDSRELDRNLANDQINRQKTQQELRAGQLALDSDVRTNTLRTKLADPTLQGDERAQAERNFLLTADPASYLANQAKSGTYRLDMETKQLEQQVLRQKLEQGQQKAEQTQQDRAKAAEGVAATFELAIGSADRLIEHPGLDRAVGISSIAPSLPGGNAANFEAQLDTLKAQTFLPQVQALKGAGALSDAEGKKLSEAVGALSTRMSPEAFKGELKRVRNSLAQAQERALRGIPAASQGGQAPTTAAPTQIKTDDEYAALPPGAVFTDPNGVTRRKP</sequence>
<feature type="compositionally biased region" description="Polar residues" evidence="2">
    <location>
        <begin position="336"/>
        <end position="349"/>
    </location>
</feature>
<dbReference type="Proteomes" id="UP001212042">
    <property type="component" value="Unassembled WGS sequence"/>
</dbReference>
<reference evidence="3 4" key="1">
    <citation type="submission" date="2023-01" db="EMBL/GenBank/DDBJ databases">
        <title>Pseudomonas SA3-5T sp. nov., isolated from tidal flat sediment.</title>
        <authorList>
            <person name="Kim H.S."/>
            <person name="Kim J.-S."/>
            <person name="Suh M.K."/>
            <person name="Eom M.K."/>
            <person name="Lee J.-S."/>
        </authorList>
    </citation>
    <scope>NUCLEOTIDE SEQUENCE [LARGE SCALE GENOMIC DNA]</scope>
    <source>
        <strain evidence="3 4">SA3-5</strain>
    </source>
</reference>
<evidence type="ECO:0000313" key="3">
    <source>
        <dbReference type="EMBL" id="MDA7085493.1"/>
    </source>
</evidence>
<dbReference type="RefSeq" id="WP_271346398.1">
    <property type="nucleotide sequence ID" value="NZ_JAQJZJ010000001.1"/>
</dbReference>
<organism evidence="3 4">
    <name type="scientific">Pseudomonas aestuarii</name>
    <dbReference type="NCBI Taxonomy" id="3018340"/>
    <lineage>
        <taxon>Bacteria</taxon>
        <taxon>Pseudomonadati</taxon>
        <taxon>Pseudomonadota</taxon>
        <taxon>Gammaproteobacteria</taxon>
        <taxon>Pseudomonadales</taxon>
        <taxon>Pseudomonadaceae</taxon>
        <taxon>Pseudomonas</taxon>
    </lineage>
</organism>
<dbReference type="EMBL" id="JAQJZJ010000001">
    <property type="protein sequence ID" value="MDA7085493.1"/>
    <property type="molecule type" value="Genomic_DNA"/>
</dbReference>
<evidence type="ECO:0000256" key="1">
    <source>
        <dbReference type="SAM" id="Coils"/>
    </source>
</evidence>
<proteinExistence type="predicted"/>
<comment type="caution">
    <text evidence="3">The sequence shown here is derived from an EMBL/GenBank/DDBJ whole genome shotgun (WGS) entry which is preliminary data.</text>
</comment>
<gene>
    <name evidence="3" type="ORF">PH586_03685</name>
</gene>